<evidence type="ECO:0000256" key="1">
    <source>
        <dbReference type="SAM" id="MobiDB-lite"/>
    </source>
</evidence>
<protein>
    <submittedName>
        <fullName evidence="2">Uncharacterized protein</fullName>
    </submittedName>
</protein>
<sequence length="532" mass="57982">MIGARPQRVATAAQAARVQRRARSQRPLRRRRGRCRRQIGRRFFVPVLVGRGFRRVVAPETLAQVTRFVQQQIGAAVGRFGGGRQRRQDGHRQVNFGWRARRKRIGFHVGLIAVLARRPGAQIQAAVGRDGRPPSATAAQIVARIGQANGRARTGTGSSAQAFTAGQQRRPVQEAGTVGRTSAPPAGHSADADIAGRHTVDRRFAFERGDALAGRFRQMDVQTELERVLALERRLLHDAADASARVHFQRDGSVRFHGGVRPRAGRHVPAVVVVAVFQIGAVRVMSRHEQLEAGLRAQPAGAQRLLAFQSRRSDATGAASAADGRGRPGGIGHLVTRVRLTFRPAPTQIRGRSQQDGGRRVGGQAEGPSAPDERPGRRIRSQLVLILPYPGLHLLAAFERLAKERQAARVQFFIRMRVVGCALAAAARSVRIVFVFRQQLIDGRTKGRLQRWGGRRRALPLLSFVLFDAQTMDANGTADAGRASGSSDGAAQTAGQRRIPAQRWPGRSDTTLAAPLAVRRGRMTREGATQHP</sequence>
<name>A0ABR0AYW2_9CRUS</name>
<feature type="compositionally biased region" description="Low complexity" evidence="1">
    <location>
        <begin position="1"/>
        <end position="17"/>
    </location>
</feature>
<feature type="compositionally biased region" description="Low complexity" evidence="1">
    <location>
        <begin position="478"/>
        <end position="491"/>
    </location>
</feature>
<accession>A0ABR0AYW2</accession>
<feature type="region of interest" description="Disordered" evidence="1">
    <location>
        <begin position="150"/>
        <end position="194"/>
    </location>
</feature>
<feature type="compositionally biased region" description="Polar residues" evidence="1">
    <location>
        <begin position="155"/>
        <end position="167"/>
    </location>
</feature>
<feature type="region of interest" description="Disordered" evidence="1">
    <location>
        <begin position="476"/>
        <end position="532"/>
    </location>
</feature>
<feature type="compositionally biased region" description="Basic residues" evidence="1">
    <location>
        <begin position="18"/>
        <end position="32"/>
    </location>
</feature>
<feature type="region of interest" description="Disordered" evidence="1">
    <location>
        <begin position="345"/>
        <end position="375"/>
    </location>
</feature>
<keyword evidence="3" id="KW-1185">Reference proteome</keyword>
<feature type="region of interest" description="Disordered" evidence="1">
    <location>
        <begin position="1"/>
        <end position="32"/>
    </location>
</feature>
<dbReference type="EMBL" id="JAOYFB010000039">
    <property type="protein sequence ID" value="KAK4030325.1"/>
    <property type="molecule type" value="Genomic_DNA"/>
</dbReference>
<evidence type="ECO:0000313" key="3">
    <source>
        <dbReference type="Proteomes" id="UP001234178"/>
    </source>
</evidence>
<gene>
    <name evidence="2" type="ORF">OUZ56_023330</name>
</gene>
<comment type="caution">
    <text evidence="2">The sequence shown here is derived from an EMBL/GenBank/DDBJ whole genome shotgun (WGS) entry which is preliminary data.</text>
</comment>
<reference evidence="2 3" key="1">
    <citation type="journal article" date="2023" name="Nucleic Acids Res.">
        <title>The hologenome of Daphnia magna reveals possible DNA methylation and microbiome-mediated evolution of the host genome.</title>
        <authorList>
            <person name="Chaturvedi A."/>
            <person name="Li X."/>
            <person name="Dhandapani V."/>
            <person name="Marshall H."/>
            <person name="Kissane S."/>
            <person name="Cuenca-Cambronero M."/>
            <person name="Asole G."/>
            <person name="Calvet F."/>
            <person name="Ruiz-Romero M."/>
            <person name="Marangio P."/>
            <person name="Guigo R."/>
            <person name="Rago D."/>
            <person name="Mirbahai L."/>
            <person name="Eastwood N."/>
            <person name="Colbourne J.K."/>
            <person name="Zhou J."/>
            <person name="Mallon E."/>
            <person name="Orsini L."/>
        </authorList>
    </citation>
    <scope>NUCLEOTIDE SEQUENCE [LARGE SCALE GENOMIC DNA]</scope>
    <source>
        <strain evidence="2">LRV0_1</strain>
    </source>
</reference>
<proteinExistence type="predicted"/>
<organism evidence="2 3">
    <name type="scientific">Daphnia magna</name>
    <dbReference type="NCBI Taxonomy" id="35525"/>
    <lineage>
        <taxon>Eukaryota</taxon>
        <taxon>Metazoa</taxon>
        <taxon>Ecdysozoa</taxon>
        <taxon>Arthropoda</taxon>
        <taxon>Crustacea</taxon>
        <taxon>Branchiopoda</taxon>
        <taxon>Diplostraca</taxon>
        <taxon>Cladocera</taxon>
        <taxon>Anomopoda</taxon>
        <taxon>Daphniidae</taxon>
        <taxon>Daphnia</taxon>
    </lineage>
</organism>
<dbReference type="Proteomes" id="UP001234178">
    <property type="component" value="Unassembled WGS sequence"/>
</dbReference>
<evidence type="ECO:0000313" key="2">
    <source>
        <dbReference type="EMBL" id="KAK4030325.1"/>
    </source>
</evidence>